<dbReference type="OrthoDB" id="614712at2759"/>
<dbReference type="EMBL" id="CP097506">
    <property type="protein sequence ID" value="URD94350.1"/>
    <property type="molecule type" value="Genomic_DNA"/>
</dbReference>
<dbReference type="Pfam" id="PF17181">
    <property type="entry name" value="EPF"/>
    <property type="match status" value="1"/>
</dbReference>
<gene>
    <name evidence="7" type="ORF">MUK42_30895</name>
</gene>
<organism evidence="7 8">
    <name type="scientific">Musa troglodytarum</name>
    <name type="common">fe'i banana</name>
    <dbReference type="NCBI Taxonomy" id="320322"/>
    <lineage>
        <taxon>Eukaryota</taxon>
        <taxon>Viridiplantae</taxon>
        <taxon>Streptophyta</taxon>
        <taxon>Embryophyta</taxon>
        <taxon>Tracheophyta</taxon>
        <taxon>Spermatophyta</taxon>
        <taxon>Magnoliopsida</taxon>
        <taxon>Liliopsida</taxon>
        <taxon>Zingiberales</taxon>
        <taxon>Musaceae</taxon>
        <taxon>Musa</taxon>
    </lineage>
</organism>
<dbReference type="Proteomes" id="UP001055439">
    <property type="component" value="Chromosome 4"/>
</dbReference>
<keyword evidence="6" id="KW-0217">Developmental protein</keyword>
<comment type="function">
    <text evidence="6">Controls stomatal patterning.</text>
</comment>
<dbReference type="PANTHER" id="PTHR33109:SF7">
    <property type="entry name" value="EPIDERMAL PATTERNING FACTOR-LIKE PROTEIN 2"/>
    <property type="match status" value="1"/>
</dbReference>
<accession>A0A9E7JUQ7</accession>
<keyword evidence="3 6" id="KW-0964">Secreted</keyword>
<reference evidence="7" key="1">
    <citation type="submission" date="2022-05" db="EMBL/GenBank/DDBJ databases">
        <title>The Musa troglodytarum L. genome provides insights into the mechanism of non-climacteric behaviour and enrichment of carotenoids.</title>
        <authorList>
            <person name="Wang J."/>
        </authorList>
    </citation>
    <scope>NUCLEOTIDE SEQUENCE</scope>
    <source>
        <tissue evidence="7">Leaf</tissue>
    </source>
</reference>
<evidence type="ECO:0000256" key="2">
    <source>
        <dbReference type="ARBA" id="ARBA00008127"/>
    </source>
</evidence>
<keyword evidence="5" id="KW-1015">Disulfide bond</keyword>
<evidence type="ECO:0000256" key="1">
    <source>
        <dbReference type="ARBA" id="ARBA00004613"/>
    </source>
</evidence>
<keyword evidence="8" id="KW-1185">Reference proteome</keyword>
<dbReference type="GO" id="GO:0005576">
    <property type="term" value="C:extracellular region"/>
    <property type="evidence" value="ECO:0007669"/>
    <property type="project" value="UniProtKB-SubCell"/>
</dbReference>
<evidence type="ECO:0000256" key="5">
    <source>
        <dbReference type="ARBA" id="ARBA00023157"/>
    </source>
</evidence>
<evidence type="ECO:0000256" key="6">
    <source>
        <dbReference type="RuleBase" id="RU367102"/>
    </source>
</evidence>
<name>A0A9E7JUQ7_9LILI</name>
<evidence type="ECO:0000256" key="3">
    <source>
        <dbReference type="ARBA" id="ARBA00022525"/>
    </source>
</evidence>
<keyword evidence="4 6" id="KW-0732">Signal</keyword>
<protein>
    <recommendedName>
        <fullName evidence="6">Epidermal patterning factor-like protein</fullName>
    </recommendedName>
</protein>
<dbReference type="PANTHER" id="PTHR33109">
    <property type="entry name" value="EPIDERMAL PATTERNING FACTOR-LIKE PROTEIN 4"/>
    <property type="match status" value="1"/>
</dbReference>
<comment type="subcellular location">
    <subcellularLocation>
        <location evidence="1 6">Secreted</location>
    </subcellularLocation>
</comment>
<evidence type="ECO:0000313" key="7">
    <source>
        <dbReference type="EMBL" id="URD94350.1"/>
    </source>
</evidence>
<dbReference type="GO" id="GO:0010052">
    <property type="term" value="P:guard cell differentiation"/>
    <property type="evidence" value="ECO:0007669"/>
    <property type="project" value="UniProtKB-UniRule"/>
</dbReference>
<comment type="similarity">
    <text evidence="2 6">Belongs to the plant cysteine rich small secretory peptide family. Epidermal patterning factor subfamily.</text>
</comment>
<sequence length="203" mass="22970">MQMRKFTALLLRLLCPFLPSFRRWQNDRGKRRVFLLVKSSPSPVLVRSLKSHQEMGLLHCITTHGTFHLLLSVLLLSSSAPAKHSAEGRPSLRLLEVANVRPRLGETYCLMRTSPLTYAFHTRLQGRGEERAMARALIGSRPPICERRCVTCGHCEAVQVPVIPQEESRSRQFLGVASLRGDFSSNYKPLSWKCKCGDVIFNP</sequence>
<dbReference type="InterPro" id="IPR039455">
    <property type="entry name" value="EPFL"/>
</dbReference>
<feature type="signal peptide" evidence="6">
    <location>
        <begin position="1"/>
        <end position="22"/>
    </location>
</feature>
<feature type="chain" id="PRO_5039753495" description="Epidermal patterning factor-like protein" evidence="6">
    <location>
        <begin position="23"/>
        <end position="203"/>
    </location>
</feature>
<proteinExistence type="inferred from homology"/>
<evidence type="ECO:0000256" key="4">
    <source>
        <dbReference type="ARBA" id="ARBA00022729"/>
    </source>
</evidence>
<evidence type="ECO:0000313" key="8">
    <source>
        <dbReference type="Proteomes" id="UP001055439"/>
    </source>
</evidence>
<dbReference type="AlphaFoldDB" id="A0A9E7JUQ7"/>